<sequence length="23" mass="2379">SIVIGAVVMAIILGIVKKPVTEK</sequence>
<gene>
    <name evidence="1" type="primary">fruA</name>
</gene>
<protein>
    <submittedName>
        <fullName evidence="1">FruA</fullName>
    </submittedName>
</protein>
<dbReference type="EMBL" id="U45883">
    <property type="protein sequence ID" value="AAB07347.1"/>
    <property type="molecule type" value="Genomic_DNA"/>
</dbReference>
<evidence type="ECO:0000313" key="1">
    <source>
        <dbReference type="EMBL" id="AAB07347.1"/>
    </source>
</evidence>
<reference evidence="1" key="1">
    <citation type="submission" date="1996-01" db="EMBL/GenBank/DDBJ databases">
        <authorList>
            <person name="Tjalsma H."/>
            <person name="Bolhuis A."/>
            <person name="Bron S."/>
            <person name="Venema G."/>
            <person name="Van Dijl J.M."/>
        </authorList>
    </citation>
    <scope>NUCLEOTIDE SEQUENCE</scope>
    <source>
        <strain evidence="1">168</strain>
    </source>
</reference>
<proteinExistence type="predicted"/>
<accession>Q79C87</accession>
<dbReference type="AlphaFoldDB" id="Q79C87"/>
<feature type="non-terminal residue" evidence="1">
    <location>
        <position position="1"/>
    </location>
</feature>
<name>Q79C87_BACIU</name>
<organism evidence="1">
    <name type="scientific">Bacillus subtilis</name>
    <dbReference type="NCBI Taxonomy" id="1423"/>
    <lineage>
        <taxon>Bacteria</taxon>
        <taxon>Bacillati</taxon>
        <taxon>Bacillota</taxon>
        <taxon>Bacilli</taxon>
        <taxon>Bacillales</taxon>
        <taxon>Bacillaceae</taxon>
        <taxon>Bacillus</taxon>
    </lineage>
</organism>